<gene>
    <name evidence="3" type="ORF">GTQ38_04025</name>
</gene>
<feature type="domain" description="Activator of Hsp90 ATPase homologue 1/2-like C-terminal" evidence="2">
    <location>
        <begin position="12"/>
        <end position="128"/>
    </location>
</feature>
<comment type="similarity">
    <text evidence="1">Belongs to the AHA1 family.</text>
</comment>
<accession>A0A6L9E943</accession>
<evidence type="ECO:0000259" key="2">
    <source>
        <dbReference type="Pfam" id="PF08327"/>
    </source>
</evidence>
<name>A0A6L9E943_9FLAO</name>
<dbReference type="InterPro" id="IPR023393">
    <property type="entry name" value="START-like_dom_sf"/>
</dbReference>
<reference evidence="3 4" key="1">
    <citation type="submission" date="2020-01" db="EMBL/GenBank/DDBJ databases">
        <title>Bacteria diversity of Porities sp.</title>
        <authorList>
            <person name="Wang G."/>
        </authorList>
    </citation>
    <scope>NUCLEOTIDE SEQUENCE [LARGE SCALE GENOMIC DNA]</scope>
    <source>
        <strain evidence="3 4">R33</strain>
    </source>
</reference>
<dbReference type="Gene3D" id="3.30.530.20">
    <property type="match status" value="1"/>
</dbReference>
<dbReference type="AlphaFoldDB" id="A0A6L9E943"/>
<evidence type="ECO:0000313" key="3">
    <source>
        <dbReference type="EMBL" id="NAS11154.1"/>
    </source>
</evidence>
<evidence type="ECO:0000256" key="1">
    <source>
        <dbReference type="ARBA" id="ARBA00006817"/>
    </source>
</evidence>
<dbReference type="Proteomes" id="UP000475249">
    <property type="component" value="Unassembled WGS sequence"/>
</dbReference>
<dbReference type="Pfam" id="PF08327">
    <property type="entry name" value="AHSA1"/>
    <property type="match status" value="1"/>
</dbReference>
<proteinExistence type="inferred from homology"/>
<comment type="caution">
    <text evidence="3">The sequence shown here is derived from an EMBL/GenBank/DDBJ whole genome shotgun (WGS) entry which is preliminary data.</text>
</comment>
<dbReference type="InterPro" id="IPR013538">
    <property type="entry name" value="ASHA1/2-like_C"/>
</dbReference>
<sequence length="146" mass="16554">MNTTLILKHTFNASPEKVYATWTDPAKMAKWFGSSKDGAEIHELNVSKGGTYRLTMLGDDGIKYPLSGMYTEVDPPYKLVGTFQWAKNEKIENWANETILTVEFKEVNGKTELTYTHENLYDEKAMQVHADAARAGFIKIEQLITD</sequence>
<dbReference type="SUPFAM" id="SSF55961">
    <property type="entry name" value="Bet v1-like"/>
    <property type="match status" value="1"/>
</dbReference>
<dbReference type="EMBL" id="WXYO01000002">
    <property type="protein sequence ID" value="NAS11154.1"/>
    <property type="molecule type" value="Genomic_DNA"/>
</dbReference>
<keyword evidence="4" id="KW-1185">Reference proteome</keyword>
<evidence type="ECO:0000313" key="4">
    <source>
        <dbReference type="Proteomes" id="UP000475249"/>
    </source>
</evidence>
<dbReference type="CDD" id="cd07814">
    <property type="entry name" value="SRPBCC_CalC_Aha1-like"/>
    <property type="match status" value="1"/>
</dbReference>
<dbReference type="RefSeq" id="WP_161434200.1">
    <property type="nucleotide sequence ID" value="NZ_WXYO01000002.1"/>
</dbReference>
<organism evidence="3 4">
    <name type="scientific">Poritiphilus flavus</name>
    <dbReference type="NCBI Taxonomy" id="2697053"/>
    <lineage>
        <taxon>Bacteria</taxon>
        <taxon>Pseudomonadati</taxon>
        <taxon>Bacteroidota</taxon>
        <taxon>Flavobacteriia</taxon>
        <taxon>Flavobacteriales</taxon>
        <taxon>Flavobacteriaceae</taxon>
        <taxon>Poritiphilus</taxon>
    </lineage>
</organism>
<protein>
    <recommendedName>
        <fullName evidence="2">Activator of Hsp90 ATPase homologue 1/2-like C-terminal domain-containing protein</fullName>
    </recommendedName>
</protein>